<name>A0A1H1AT01_9FLAO</name>
<dbReference type="EMBL" id="FNKL01000002">
    <property type="protein sequence ID" value="SDQ42815.1"/>
    <property type="molecule type" value="Genomic_DNA"/>
</dbReference>
<keyword evidence="2" id="KW-1185">Reference proteome</keyword>
<protein>
    <submittedName>
        <fullName evidence="1">Uncharacterized protein</fullName>
    </submittedName>
</protein>
<reference evidence="2" key="1">
    <citation type="submission" date="2016-10" db="EMBL/GenBank/DDBJ databases">
        <authorList>
            <person name="Varghese N."/>
            <person name="Submissions S."/>
        </authorList>
    </citation>
    <scope>NUCLEOTIDE SEQUENCE [LARGE SCALE GENOMIC DNA]</scope>
    <source>
        <strain evidence="2">DSM 17072</strain>
    </source>
</reference>
<evidence type="ECO:0000313" key="1">
    <source>
        <dbReference type="EMBL" id="SDQ42815.1"/>
    </source>
</evidence>
<sequence length="35" mass="4128">MISRIKMMIKNPTGFPKNNPLINFIIPKIRMKITK</sequence>
<evidence type="ECO:0000313" key="2">
    <source>
        <dbReference type="Proteomes" id="UP000199627"/>
    </source>
</evidence>
<gene>
    <name evidence="1" type="ORF">SAMN05421664_1571</name>
</gene>
<dbReference type="Proteomes" id="UP000199627">
    <property type="component" value="Unassembled WGS sequence"/>
</dbReference>
<accession>A0A1H1AT01</accession>
<dbReference type="AlphaFoldDB" id="A0A1H1AT01"/>
<proteinExistence type="predicted"/>
<organism evidence="1 2">
    <name type="scientific">Chryseobacterium soldanellicola</name>
    <dbReference type="NCBI Taxonomy" id="311333"/>
    <lineage>
        <taxon>Bacteria</taxon>
        <taxon>Pseudomonadati</taxon>
        <taxon>Bacteroidota</taxon>
        <taxon>Flavobacteriia</taxon>
        <taxon>Flavobacteriales</taxon>
        <taxon>Weeksellaceae</taxon>
        <taxon>Chryseobacterium group</taxon>
        <taxon>Chryseobacterium</taxon>
    </lineage>
</organism>